<comment type="caution">
    <text evidence="2">The sequence shown here is derived from an EMBL/GenBank/DDBJ whole genome shotgun (WGS) entry which is preliminary data.</text>
</comment>
<proteinExistence type="predicted"/>
<dbReference type="Proteomes" id="UP001305414">
    <property type="component" value="Unassembled WGS sequence"/>
</dbReference>
<dbReference type="GO" id="GO:0005524">
    <property type="term" value="F:ATP binding"/>
    <property type="evidence" value="ECO:0007669"/>
    <property type="project" value="InterPro"/>
</dbReference>
<feature type="domain" description="ATPase AAA-type core" evidence="1">
    <location>
        <begin position="22"/>
        <end position="71"/>
    </location>
</feature>
<protein>
    <recommendedName>
        <fullName evidence="1">ATPase AAA-type core domain-containing protein</fullName>
    </recommendedName>
</protein>
<dbReference type="InterPro" id="IPR003959">
    <property type="entry name" value="ATPase_AAA_core"/>
</dbReference>
<accession>A0AAN7U4F0</accession>
<dbReference type="InterPro" id="IPR027417">
    <property type="entry name" value="P-loop_NTPase"/>
</dbReference>
<dbReference type="EMBL" id="JAWHQM010000002">
    <property type="protein sequence ID" value="KAK5625350.1"/>
    <property type="molecule type" value="Genomic_DNA"/>
</dbReference>
<keyword evidence="3" id="KW-1185">Reference proteome</keyword>
<dbReference type="PANTHER" id="PTHR46411">
    <property type="entry name" value="FAMILY ATPASE, PUTATIVE-RELATED"/>
    <property type="match status" value="1"/>
</dbReference>
<reference evidence="2 3" key="1">
    <citation type="submission" date="2023-10" db="EMBL/GenBank/DDBJ databases">
        <title>Draft genome sequence of Xylaria bambusicola isolate GMP-LS, the root and basal stem rot pathogen of sugarcane in Indonesia.</title>
        <authorList>
            <person name="Selvaraj P."/>
            <person name="Muralishankar V."/>
            <person name="Muruganantham S."/>
            <person name="Sp S."/>
            <person name="Haryani S."/>
            <person name="Lau K.J.X."/>
            <person name="Naqvi N.I."/>
        </authorList>
    </citation>
    <scope>NUCLEOTIDE SEQUENCE [LARGE SCALE GENOMIC DNA]</scope>
    <source>
        <strain evidence="2">GMP-LS</strain>
    </source>
</reference>
<dbReference type="AlphaFoldDB" id="A0AAN7U4F0"/>
<evidence type="ECO:0000313" key="2">
    <source>
        <dbReference type="EMBL" id="KAK5625350.1"/>
    </source>
</evidence>
<gene>
    <name evidence="2" type="ORF">RRF57_001066</name>
</gene>
<evidence type="ECO:0000259" key="1">
    <source>
        <dbReference type="Pfam" id="PF00004"/>
    </source>
</evidence>
<dbReference type="PANTHER" id="PTHR46411:SF2">
    <property type="entry name" value="AAA+ ATPASE DOMAIN-CONTAINING PROTEIN"/>
    <property type="match status" value="1"/>
</dbReference>
<name>A0AAN7U4F0_9PEZI</name>
<dbReference type="SUPFAM" id="SSF52540">
    <property type="entry name" value="P-loop containing nucleoside triphosphate hydrolases"/>
    <property type="match status" value="1"/>
</dbReference>
<sequence length="85" mass="9069">MKQLASEESTDYVHGKGNGLILLLHGGPGTGKTFTAEGVAEFAEKPLLRVTCGDVGTVAEVVEKKLQSSFHLGKIWNCGLFPLLQ</sequence>
<dbReference type="GO" id="GO:0016887">
    <property type="term" value="F:ATP hydrolysis activity"/>
    <property type="evidence" value="ECO:0007669"/>
    <property type="project" value="InterPro"/>
</dbReference>
<organism evidence="2 3">
    <name type="scientific">Xylaria bambusicola</name>
    <dbReference type="NCBI Taxonomy" id="326684"/>
    <lineage>
        <taxon>Eukaryota</taxon>
        <taxon>Fungi</taxon>
        <taxon>Dikarya</taxon>
        <taxon>Ascomycota</taxon>
        <taxon>Pezizomycotina</taxon>
        <taxon>Sordariomycetes</taxon>
        <taxon>Xylariomycetidae</taxon>
        <taxon>Xylariales</taxon>
        <taxon>Xylariaceae</taxon>
        <taxon>Xylaria</taxon>
    </lineage>
</organism>
<dbReference type="Gene3D" id="3.40.50.300">
    <property type="entry name" value="P-loop containing nucleotide triphosphate hydrolases"/>
    <property type="match status" value="1"/>
</dbReference>
<evidence type="ECO:0000313" key="3">
    <source>
        <dbReference type="Proteomes" id="UP001305414"/>
    </source>
</evidence>
<dbReference type="Pfam" id="PF00004">
    <property type="entry name" value="AAA"/>
    <property type="match status" value="1"/>
</dbReference>